<dbReference type="AlphaFoldDB" id="S8DDA2"/>
<evidence type="ECO:0008006" key="3">
    <source>
        <dbReference type="Google" id="ProtNLM"/>
    </source>
</evidence>
<gene>
    <name evidence="1" type="ORF">M569_17506</name>
</gene>
<feature type="non-terminal residue" evidence="1">
    <location>
        <position position="1"/>
    </location>
</feature>
<evidence type="ECO:0000313" key="1">
    <source>
        <dbReference type="EMBL" id="EPS57312.1"/>
    </source>
</evidence>
<dbReference type="EMBL" id="AUSU01010370">
    <property type="protein sequence ID" value="EPS57312.1"/>
    <property type="molecule type" value="Genomic_DNA"/>
</dbReference>
<dbReference type="OrthoDB" id="417877at2759"/>
<name>S8DDA2_9LAMI</name>
<reference evidence="1 2" key="1">
    <citation type="journal article" date="2013" name="BMC Genomics">
        <title>The miniature genome of a carnivorous plant Genlisea aurea contains a low number of genes and short non-coding sequences.</title>
        <authorList>
            <person name="Leushkin E.V."/>
            <person name="Sutormin R.A."/>
            <person name="Nabieva E.R."/>
            <person name="Penin A.A."/>
            <person name="Kondrashov A.S."/>
            <person name="Logacheva M.D."/>
        </authorList>
    </citation>
    <scope>NUCLEOTIDE SEQUENCE [LARGE SCALE GENOMIC DNA]</scope>
</reference>
<evidence type="ECO:0000313" key="2">
    <source>
        <dbReference type="Proteomes" id="UP000015453"/>
    </source>
</evidence>
<comment type="caution">
    <text evidence="1">The sequence shown here is derived from an EMBL/GenBank/DDBJ whole genome shotgun (WGS) entry which is preliminary data.</text>
</comment>
<sequence length="224" mass="23951">KCANRLLASSGLPLVARQMKRLDLSSIWAVMAAFEDPLPVPATEQGKPLEGAFVRGSDSLSWIGNNTAKLAGGTRNGPHCWTFLSTAGFGKRNKVPQESIPHVTAEKVKEAIFEGVELALGLQKNSLRRPFYTRVQLWGAALPTNAPGIPCIFDPRGRAGVCGDWLMGSSVEAAALSGMAMANHIGDYFQSGGGESQDEFALGLHNEFYSIEGHDVGQFPGLHS</sequence>
<dbReference type="Proteomes" id="UP000015453">
    <property type="component" value="Unassembled WGS sequence"/>
</dbReference>
<dbReference type="Gene3D" id="3.90.660.10">
    <property type="match status" value="1"/>
</dbReference>
<dbReference type="PANTHER" id="PTHR16128">
    <property type="entry name" value="FAD/NAD(P)-BINDING OXIDOREDUCTASE FAMILY PROTEIN"/>
    <property type="match status" value="1"/>
</dbReference>
<protein>
    <recommendedName>
        <fullName evidence="3">Amine oxidase domain-containing protein</fullName>
    </recommendedName>
</protein>
<accession>S8DDA2</accession>
<keyword evidence="2" id="KW-1185">Reference proteome</keyword>
<feature type="non-terminal residue" evidence="1">
    <location>
        <position position="224"/>
    </location>
</feature>
<dbReference type="PANTHER" id="PTHR16128:SF8">
    <property type="entry name" value="EXPRESSED PROTEIN"/>
    <property type="match status" value="1"/>
</dbReference>
<proteinExistence type="predicted"/>
<organism evidence="1 2">
    <name type="scientific">Genlisea aurea</name>
    <dbReference type="NCBI Taxonomy" id="192259"/>
    <lineage>
        <taxon>Eukaryota</taxon>
        <taxon>Viridiplantae</taxon>
        <taxon>Streptophyta</taxon>
        <taxon>Embryophyta</taxon>
        <taxon>Tracheophyta</taxon>
        <taxon>Spermatophyta</taxon>
        <taxon>Magnoliopsida</taxon>
        <taxon>eudicotyledons</taxon>
        <taxon>Gunneridae</taxon>
        <taxon>Pentapetalae</taxon>
        <taxon>asterids</taxon>
        <taxon>lamiids</taxon>
        <taxon>Lamiales</taxon>
        <taxon>Lentibulariaceae</taxon>
        <taxon>Genlisea</taxon>
    </lineage>
</organism>